<dbReference type="Pfam" id="PF00344">
    <property type="entry name" value="SecY"/>
    <property type="match status" value="1"/>
</dbReference>
<accession>A0A644T674</accession>
<keyword evidence="4 10" id="KW-0812">Transmembrane</keyword>
<evidence type="ECO:0000256" key="1">
    <source>
        <dbReference type="ARBA" id="ARBA00004141"/>
    </source>
</evidence>
<organism evidence="11">
    <name type="scientific">bioreactor metagenome</name>
    <dbReference type="NCBI Taxonomy" id="1076179"/>
    <lineage>
        <taxon>unclassified sequences</taxon>
        <taxon>metagenomes</taxon>
        <taxon>ecological metagenomes</taxon>
    </lineage>
</organism>
<evidence type="ECO:0000256" key="7">
    <source>
        <dbReference type="ARBA" id="ARBA00023010"/>
    </source>
</evidence>
<keyword evidence="8 10" id="KW-0472">Membrane</keyword>
<feature type="transmembrane region" description="Helical" evidence="10">
    <location>
        <begin position="176"/>
        <end position="196"/>
    </location>
</feature>
<feature type="transmembrane region" description="Helical" evidence="10">
    <location>
        <begin position="363"/>
        <end position="381"/>
    </location>
</feature>
<name>A0A644T674_9ZZZZ</name>
<dbReference type="EMBL" id="VSSQ01000017">
    <property type="protein sequence ID" value="MPL62423.1"/>
    <property type="molecule type" value="Genomic_DNA"/>
</dbReference>
<evidence type="ECO:0000256" key="2">
    <source>
        <dbReference type="ARBA" id="ARBA00005751"/>
    </source>
</evidence>
<dbReference type="GO" id="GO:0015031">
    <property type="term" value="P:protein transport"/>
    <property type="evidence" value="ECO:0007669"/>
    <property type="project" value="UniProtKB-KW"/>
</dbReference>
<dbReference type="GO" id="GO:0016020">
    <property type="term" value="C:membrane"/>
    <property type="evidence" value="ECO:0007669"/>
    <property type="project" value="UniProtKB-SubCell"/>
</dbReference>
<dbReference type="Gene3D" id="1.10.3370.10">
    <property type="entry name" value="SecY subunit domain"/>
    <property type="match status" value="1"/>
</dbReference>
<dbReference type="InterPro" id="IPR026593">
    <property type="entry name" value="SecY"/>
</dbReference>
<dbReference type="HAMAP" id="MF_01465">
    <property type="entry name" value="SecY"/>
    <property type="match status" value="1"/>
</dbReference>
<reference evidence="11" key="1">
    <citation type="submission" date="2019-08" db="EMBL/GenBank/DDBJ databases">
        <authorList>
            <person name="Kucharzyk K."/>
            <person name="Murdoch R.W."/>
            <person name="Higgins S."/>
            <person name="Loffler F."/>
        </authorList>
    </citation>
    <scope>NUCLEOTIDE SEQUENCE</scope>
</reference>
<keyword evidence="6 10" id="KW-1133">Transmembrane helix</keyword>
<evidence type="ECO:0000256" key="10">
    <source>
        <dbReference type="SAM" id="Phobius"/>
    </source>
</evidence>
<evidence type="ECO:0000256" key="5">
    <source>
        <dbReference type="ARBA" id="ARBA00022927"/>
    </source>
</evidence>
<dbReference type="PANTHER" id="PTHR10906">
    <property type="entry name" value="SECY/SEC61-ALPHA FAMILY MEMBER"/>
    <property type="match status" value="1"/>
</dbReference>
<feature type="transmembrane region" description="Helical" evidence="10">
    <location>
        <begin position="387"/>
        <end position="408"/>
    </location>
</feature>
<dbReference type="PRINTS" id="PR00303">
    <property type="entry name" value="SECYTRNLCASE"/>
</dbReference>
<keyword evidence="5" id="KW-0653">Protein transport</keyword>
<dbReference type="NCBIfam" id="TIGR00967">
    <property type="entry name" value="3a0501s007"/>
    <property type="match status" value="1"/>
</dbReference>
<sequence>MKTLKRIWQDKVLRNRILFVVLILAIVRFLSSIPIPGVDREALSVALSNNNFLGFLNIFSGGGLSSFSIIMLGVSPYITASIIMQLLTVLVPKFKELYHEEGEAGRRKFTQYSRLLTVPLAVIQGYALLALLTAQNIIPKLSTPDMILNIIIITAGAVLIMWLGEQITDYGIGNGASMIIFAGIVASLPTSVIQVMQTFDSSMIPMIIAVILLVILTIAGIVFVTEAERQITITYSKQASNFYGSTGITSTYLPIRLNQAGVIPIIFAVSLLLFPQMIAQFFGNSANASLQSIAQFFTNFLSNTFAYGVVYFLLVVLFTYFYTAVTFDTTKTSENLQKSGAFIPGFRPGVATTDYIGGVLSKITFFGAIFLGIIAILPIILQAVTGVQAFAIGGTSLLIAVSVVIDFVKKVDAQLTMREY</sequence>
<dbReference type="AlphaFoldDB" id="A0A644T674"/>
<evidence type="ECO:0000256" key="6">
    <source>
        <dbReference type="ARBA" id="ARBA00022989"/>
    </source>
</evidence>
<keyword evidence="7" id="KW-0811">Translocation</keyword>
<comment type="caution">
    <text evidence="11">The sequence shown here is derived from an EMBL/GenBank/DDBJ whole genome shotgun (WGS) entry which is preliminary data.</text>
</comment>
<protein>
    <recommendedName>
        <fullName evidence="9">Protein translocase subunit SecY</fullName>
    </recommendedName>
</protein>
<feature type="transmembrane region" description="Helical" evidence="10">
    <location>
        <begin position="202"/>
        <end position="224"/>
    </location>
</feature>
<dbReference type="SUPFAM" id="SSF103491">
    <property type="entry name" value="Preprotein translocase SecY subunit"/>
    <property type="match status" value="1"/>
</dbReference>
<evidence type="ECO:0000256" key="3">
    <source>
        <dbReference type="ARBA" id="ARBA00022448"/>
    </source>
</evidence>
<evidence type="ECO:0000256" key="4">
    <source>
        <dbReference type="ARBA" id="ARBA00022692"/>
    </source>
</evidence>
<dbReference type="InterPro" id="IPR030659">
    <property type="entry name" value="SecY_CS"/>
</dbReference>
<evidence type="ECO:0000256" key="8">
    <source>
        <dbReference type="ARBA" id="ARBA00023136"/>
    </source>
</evidence>
<dbReference type="InterPro" id="IPR002208">
    <property type="entry name" value="SecY/SEC61-alpha"/>
</dbReference>
<proteinExistence type="inferred from homology"/>
<feature type="transmembrane region" description="Helical" evidence="10">
    <location>
        <begin position="146"/>
        <end position="164"/>
    </location>
</feature>
<dbReference type="InterPro" id="IPR023201">
    <property type="entry name" value="SecY_dom_sf"/>
</dbReference>
<evidence type="ECO:0000256" key="9">
    <source>
        <dbReference type="ARBA" id="ARBA00039733"/>
    </source>
</evidence>
<feature type="transmembrane region" description="Helical" evidence="10">
    <location>
        <begin position="262"/>
        <end position="282"/>
    </location>
</feature>
<feature type="transmembrane region" description="Helical" evidence="10">
    <location>
        <begin position="305"/>
        <end position="325"/>
    </location>
</feature>
<evidence type="ECO:0000313" key="11">
    <source>
        <dbReference type="EMBL" id="MPL62423.1"/>
    </source>
</evidence>
<feature type="transmembrane region" description="Helical" evidence="10">
    <location>
        <begin position="112"/>
        <end position="134"/>
    </location>
</feature>
<comment type="subcellular location">
    <subcellularLocation>
        <location evidence="1">Membrane</location>
        <topology evidence="1">Multi-pass membrane protein</topology>
    </subcellularLocation>
</comment>
<comment type="similarity">
    <text evidence="2">Belongs to the SecY/SEC61-alpha family.</text>
</comment>
<dbReference type="FunFam" id="1.10.3370.10:FF:000001">
    <property type="entry name" value="Preprotein translocase subunit SecY"/>
    <property type="match status" value="1"/>
</dbReference>
<gene>
    <name evidence="11" type="primary">secY_3</name>
    <name evidence="11" type="ORF">SDC9_08043</name>
</gene>
<keyword evidence="3" id="KW-0813">Transport</keyword>
<dbReference type="PIRSF" id="PIRSF004557">
    <property type="entry name" value="SecY"/>
    <property type="match status" value="1"/>
</dbReference>
<dbReference type="PROSITE" id="PS00755">
    <property type="entry name" value="SECY_1"/>
    <property type="match status" value="1"/>
</dbReference>